<dbReference type="InterPro" id="IPR025714">
    <property type="entry name" value="Methyltranfer_dom"/>
</dbReference>
<dbReference type="SUPFAM" id="SSF53335">
    <property type="entry name" value="S-adenosyl-L-methionine-dependent methyltransferases"/>
    <property type="match status" value="1"/>
</dbReference>
<evidence type="ECO:0000313" key="2">
    <source>
        <dbReference type="EMBL" id="MBS3061602.1"/>
    </source>
</evidence>
<reference evidence="2" key="1">
    <citation type="submission" date="2021-03" db="EMBL/GenBank/DDBJ databases">
        <authorList>
            <person name="Jaffe A."/>
        </authorList>
    </citation>
    <scope>NUCLEOTIDE SEQUENCE</scope>
    <source>
        <strain evidence="2">RIFCSPLOWO2_01_FULL_AR10_48_17</strain>
    </source>
</reference>
<dbReference type="Pfam" id="PF13847">
    <property type="entry name" value="Methyltransf_31"/>
    <property type="match status" value="1"/>
</dbReference>
<sequence>MPQEHHWKKFFKPRKILETLGVKEGHIVDVGSGYGTFTIPAARRTKETVFAIEIDPEMIERLKAQARQKNLKNIKTLKRDVSRNGTGLKDNSVQHVLLFNILHGENPVGLLVEASRILNPNGTVAVIHWNYDPTTPRGPPMQIRPKPEQIIQWAKKAGLTLHKKYDLPPHHYGLVFKHRE</sequence>
<dbReference type="GO" id="GO:0000179">
    <property type="term" value="F:rRNA (adenine-N6,N6-)-dimethyltransferase activity"/>
    <property type="evidence" value="ECO:0007669"/>
    <property type="project" value="InterPro"/>
</dbReference>
<dbReference type="CDD" id="cd02440">
    <property type="entry name" value="AdoMet_MTases"/>
    <property type="match status" value="1"/>
</dbReference>
<dbReference type="PANTHER" id="PTHR43591:SF24">
    <property type="entry name" value="2-METHOXY-6-POLYPRENYL-1,4-BENZOQUINOL METHYLASE, MITOCHONDRIAL"/>
    <property type="match status" value="1"/>
</dbReference>
<protein>
    <submittedName>
        <fullName evidence="2">Class I SAM-dependent methyltransferase</fullName>
    </submittedName>
</protein>
<proteinExistence type="predicted"/>
<evidence type="ECO:0000259" key="1">
    <source>
        <dbReference type="Pfam" id="PF13847"/>
    </source>
</evidence>
<dbReference type="PROSITE" id="PS01131">
    <property type="entry name" value="RRNA_A_DIMETH"/>
    <property type="match status" value="1"/>
</dbReference>
<dbReference type="Gene3D" id="3.40.50.150">
    <property type="entry name" value="Vaccinia Virus protein VP39"/>
    <property type="match status" value="1"/>
</dbReference>
<dbReference type="InterPro" id="IPR029063">
    <property type="entry name" value="SAM-dependent_MTases_sf"/>
</dbReference>
<keyword evidence="2" id="KW-0808">Transferase</keyword>
<reference evidence="2" key="2">
    <citation type="submission" date="2021-05" db="EMBL/GenBank/DDBJ databases">
        <title>Protein family content uncovers lineage relationships and bacterial pathway maintenance mechanisms in DPANN archaea.</title>
        <authorList>
            <person name="Castelle C.J."/>
            <person name="Meheust R."/>
            <person name="Jaffe A.L."/>
            <person name="Seitz K."/>
            <person name="Gong X."/>
            <person name="Baker B.J."/>
            <person name="Banfield J.F."/>
        </authorList>
    </citation>
    <scope>NUCLEOTIDE SEQUENCE</scope>
    <source>
        <strain evidence="2">RIFCSPLOWO2_01_FULL_AR10_48_17</strain>
    </source>
</reference>
<dbReference type="AlphaFoldDB" id="A0A8T4L6T3"/>
<dbReference type="EMBL" id="JAGVWC010000010">
    <property type="protein sequence ID" value="MBS3061602.1"/>
    <property type="molecule type" value="Genomic_DNA"/>
</dbReference>
<evidence type="ECO:0000313" key="3">
    <source>
        <dbReference type="Proteomes" id="UP000675968"/>
    </source>
</evidence>
<accession>A0A8T4L6T3</accession>
<dbReference type="PANTHER" id="PTHR43591">
    <property type="entry name" value="METHYLTRANSFERASE"/>
    <property type="match status" value="1"/>
</dbReference>
<keyword evidence="2" id="KW-0489">Methyltransferase</keyword>
<feature type="domain" description="Methyltransferase" evidence="1">
    <location>
        <begin position="24"/>
        <end position="130"/>
    </location>
</feature>
<dbReference type="Proteomes" id="UP000675968">
    <property type="component" value="Unassembled WGS sequence"/>
</dbReference>
<dbReference type="InterPro" id="IPR020596">
    <property type="entry name" value="rRNA_Ade_Mease_Trfase_CS"/>
</dbReference>
<gene>
    <name evidence="2" type="ORF">J4215_03400</name>
</gene>
<name>A0A8T4L6T3_9ARCH</name>
<organism evidence="2 3">
    <name type="scientific">Candidatus Iainarchaeum sp</name>
    <dbReference type="NCBI Taxonomy" id="3101447"/>
    <lineage>
        <taxon>Archaea</taxon>
        <taxon>Candidatus Iainarchaeota</taxon>
        <taxon>Candidatus Iainarchaeia</taxon>
        <taxon>Candidatus Iainarchaeales</taxon>
        <taxon>Candidatus Iainarchaeaceae</taxon>
        <taxon>Candidatus Iainarchaeum</taxon>
    </lineage>
</organism>
<comment type="caution">
    <text evidence="2">The sequence shown here is derived from an EMBL/GenBank/DDBJ whole genome shotgun (WGS) entry which is preliminary data.</text>
</comment>